<protein>
    <submittedName>
        <fullName evidence="6">Peptide ABC transporter ATP-binding protein</fullName>
    </submittedName>
</protein>
<dbReference type="PANTHER" id="PTHR42798:SF6">
    <property type="entry name" value="CELL DIVISION ATP-BINDING PROTEIN FTSE"/>
    <property type="match status" value="1"/>
</dbReference>
<dbReference type="SUPFAM" id="SSF52540">
    <property type="entry name" value="P-loop containing nucleoside triphosphate hydrolases"/>
    <property type="match status" value="1"/>
</dbReference>
<gene>
    <name evidence="6" type="ORF">VN21_01520</name>
</gene>
<dbReference type="Proteomes" id="UP000034407">
    <property type="component" value="Unassembled WGS sequence"/>
</dbReference>
<dbReference type="Gene3D" id="3.40.50.300">
    <property type="entry name" value="P-loop containing nucleotide triphosphate hydrolases"/>
    <property type="match status" value="1"/>
</dbReference>
<name>A0A0M3DMR0_9FIRM</name>
<dbReference type="InterPro" id="IPR017911">
    <property type="entry name" value="MacB-like_ATP-bd"/>
</dbReference>
<keyword evidence="7" id="KW-1185">Reference proteome</keyword>
<evidence type="ECO:0000256" key="4">
    <source>
        <dbReference type="ARBA" id="ARBA00022840"/>
    </source>
</evidence>
<evidence type="ECO:0000313" key="6">
    <source>
        <dbReference type="EMBL" id="KKY02739.1"/>
    </source>
</evidence>
<dbReference type="CDD" id="cd03255">
    <property type="entry name" value="ABC_MJ0796_LolCDE_FtsE"/>
    <property type="match status" value="1"/>
</dbReference>
<feature type="domain" description="ABC transporter" evidence="5">
    <location>
        <begin position="4"/>
        <end position="227"/>
    </location>
</feature>
<dbReference type="EMBL" id="LBBT01000025">
    <property type="protein sequence ID" value="KKY02739.1"/>
    <property type="molecule type" value="Genomic_DNA"/>
</dbReference>
<comment type="caution">
    <text evidence="6">The sequence shown here is derived from an EMBL/GenBank/DDBJ whole genome shotgun (WGS) entry which is preliminary data.</text>
</comment>
<dbReference type="PANTHER" id="PTHR42798">
    <property type="entry name" value="LIPOPROTEIN-RELEASING SYSTEM ATP-BINDING PROTEIN LOLD"/>
    <property type="match status" value="1"/>
</dbReference>
<keyword evidence="2" id="KW-0813">Transport</keyword>
<dbReference type="InterPro" id="IPR003593">
    <property type="entry name" value="AAA+_ATPase"/>
</dbReference>
<dbReference type="PROSITE" id="PS00211">
    <property type="entry name" value="ABC_TRANSPORTER_1"/>
    <property type="match status" value="1"/>
</dbReference>
<proteinExistence type="inferred from homology"/>
<evidence type="ECO:0000256" key="1">
    <source>
        <dbReference type="ARBA" id="ARBA00005417"/>
    </source>
</evidence>
<evidence type="ECO:0000256" key="2">
    <source>
        <dbReference type="ARBA" id="ARBA00022448"/>
    </source>
</evidence>
<dbReference type="PROSITE" id="PS50893">
    <property type="entry name" value="ABC_TRANSPORTER_2"/>
    <property type="match status" value="1"/>
</dbReference>
<dbReference type="InterPro" id="IPR003439">
    <property type="entry name" value="ABC_transporter-like_ATP-bd"/>
</dbReference>
<dbReference type="AlphaFoldDB" id="A0A0M3DMR0"/>
<evidence type="ECO:0000259" key="5">
    <source>
        <dbReference type="PROSITE" id="PS50893"/>
    </source>
</evidence>
<dbReference type="PATRIC" id="fig|1629550.3.peg.264"/>
<dbReference type="Pfam" id="PF00005">
    <property type="entry name" value="ABC_tran"/>
    <property type="match status" value="1"/>
</dbReference>
<dbReference type="GO" id="GO:0016887">
    <property type="term" value="F:ATP hydrolysis activity"/>
    <property type="evidence" value="ECO:0007669"/>
    <property type="project" value="InterPro"/>
</dbReference>
<dbReference type="GO" id="GO:0098796">
    <property type="term" value="C:membrane protein complex"/>
    <property type="evidence" value="ECO:0007669"/>
    <property type="project" value="UniProtKB-ARBA"/>
</dbReference>
<accession>A0A0M3DMR0</accession>
<dbReference type="InterPro" id="IPR027417">
    <property type="entry name" value="P-loop_NTPase"/>
</dbReference>
<dbReference type="RefSeq" id="WP_046821712.1">
    <property type="nucleotide sequence ID" value="NZ_LBBT01000025.1"/>
</dbReference>
<dbReference type="InterPro" id="IPR017871">
    <property type="entry name" value="ABC_transporter-like_CS"/>
</dbReference>
<sequence>MVILETINLGKIYGKKETTVHALNDANLKINKGEFVAIVGPSGSGKSTFLHLVGGLERPSNGTIKVDGQDICCLSDKELARYRRQKVGFVFQQYNLIPVLNVAENIELPVKLDNREVDKDYINELMNLLGISERKGHLPSQLSGGQQQRVAIARALSAKPSIILADEPTGNLDTKTTEEVINLLKSSIKKYNQTLIMITHNENIAKKADRIISIVDGKLNESYSANS</sequence>
<evidence type="ECO:0000256" key="3">
    <source>
        <dbReference type="ARBA" id="ARBA00022741"/>
    </source>
</evidence>
<keyword evidence="3" id="KW-0547">Nucleotide-binding</keyword>
<organism evidence="6 7">
    <name type="scientific">Paraclostridium benzoelyticum</name>
    <dbReference type="NCBI Taxonomy" id="1629550"/>
    <lineage>
        <taxon>Bacteria</taxon>
        <taxon>Bacillati</taxon>
        <taxon>Bacillota</taxon>
        <taxon>Clostridia</taxon>
        <taxon>Peptostreptococcales</taxon>
        <taxon>Peptostreptococcaceae</taxon>
        <taxon>Paraclostridium</taxon>
    </lineage>
</organism>
<dbReference type="SMART" id="SM00382">
    <property type="entry name" value="AAA"/>
    <property type="match status" value="1"/>
</dbReference>
<comment type="similarity">
    <text evidence="1">Belongs to the ABC transporter superfamily.</text>
</comment>
<dbReference type="GO" id="GO:0005524">
    <property type="term" value="F:ATP binding"/>
    <property type="evidence" value="ECO:0007669"/>
    <property type="project" value="UniProtKB-KW"/>
</dbReference>
<keyword evidence="4 6" id="KW-0067">ATP-binding</keyword>
<dbReference type="OrthoDB" id="9802264at2"/>
<reference evidence="6 7" key="1">
    <citation type="submission" date="2015-04" db="EMBL/GenBank/DDBJ databases">
        <title>Microcin producing Clostridium sp. JC272T.</title>
        <authorList>
            <person name="Jyothsna T."/>
            <person name="Sasikala C."/>
            <person name="Ramana C."/>
        </authorList>
    </citation>
    <scope>NUCLEOTIDE SEQUENCE [LARGE SCALE GENOMIC DNA]</scope>
    <source>
        <strain evidence="6 7">JC272</strain>
    </source>
</reference>
<dbReference type="GO" id="GO:0022857">
    <property type="term" value="F:transmembrane transporter activity"/>
    <property type="evidence" value="ECO:0007669"/>
    <property type="project" value="UniProtKB-ARBA"/>
</dbReference>
<dbReference type="FunFam" id="3.40.50.300:FF:000032">
    <property type="entry name" value="Export ABC transporter ATP-binding protein"/>
    <property type="match status" value="1"/>
</dbReference>
<evidence type="ECO:0000313" key="7">
    <source>
        <dbReference type="Proteomes" id="UP000034407"/>
    </source>
</evidence>